<evidence type="ECO:0000313" key="2">
    <source>
        <dbReference type="Proteomes" id="UP000587991"/>
    </source>
</evidence>
<dbReference type="RefSeq" id="WP_168876627.1">
    <property type="nucleotide sequence ID" value="NZ_JABAIM010000001.1"/>
</dbReference>
<name>A0A847RZG1_9NEIS</name>
<proteinExistence type="predicted"/>
<reference evidence="1 2" key="1">
    <citation type="submission" date="2020-04" db="EMBL/GenBank/DDBJ databases">
        <title>Draft genome of Leeia sp. IMCC25680.</title>
        <authorList>
            <person name="Song J."/>
            <person name="Cho J.-C."/>
        </authorList>
    </citation>
    <scope>NUCLEOTIDE SEQUENCE [LARGE SCALE GENOMIC DNA]</scope>
    <source>
        <strain evidence="1 2">IMCC25680</strain>
    </source>
</reference>
<keyword evidence="2" id="KW-1185">Reference proteome</keyword>
<comment type="caution">
    <text evidence="1">The sequence shown here is derived from an EMBL/GenBank/DDBJ whole genome shotgun (WGS) entry which is preliminary data.</text>
</comment>
<dbReference type="Proteomes" id="UP000587991">
    <property type="component" value="Unassembled WGS sequence"/>
</dbReference>
<sequence>MRSRSTRNRHAQWQIADRAARLLAEGSEQELAVACRRAALQLGNHDPSSWPDQALLEQALSQYRALFDDEHPQRLQELRQAALAMMGQLQGLSPLLSGDVLSGVAGEHACIELLAEAEDEKRAAILLTNLGLPFEWRQGGRFLSLAFEAYGQQFHLSLLPRGEWLKASQRRNEHGQRLTASSSQLAALLEEVSAA</sequence>
<protein>
    <submittedName>
        <fullName evidence="1">Uncharacterized protein</fullName>
    </submittedName>
</protein>
<accession>A0A847RZG1</accession>
<organism evidence="1 2">
    <name type="scientific">Leeia aquatica</name>
    <dbReference type="NCBI Taxonomy" id="2725557"/>
    <lineage>
        <taxon>Bacteria</taxon>
        <taxon>Pseudomonadati</taxon>
        <taxon>Pseudomonadota</taxon>
        <taxon>Betaproteobacteria</taxon>
        <taxon>Neisseriales</taxon>
        <taxon>Leeiaceae</taxon>
        <taxon>Leeia</taxon>
    </lineage>
</organism>
<gene>
    <name evidence="1" type="ORF">HF682_07855</name>
</gene>
<evidence type="ECO:0000313" key="1">
    <source>
        <dbReference type="EMBL" id="NLR75071.1"/>
    </source>
</evidence>
<dbReference type="AlphaFoldDB" id="A0A847RZG1"/>
<dbReference type="EMBL" id="JABAIM010000001">
    <property type="protein sequence ID" value="NLR75071.1"/>
    <property type="molecule type" value="Genomic_DNA"/>
</dbReference>